<comment type="caution">
    <text evidence="1">The sequence shown here is derived from an EMBL/GenBank/DDBJ whole genome shotgun (WGS) entry which is preliminary data.</text>
</comment>
<evidence type="ECO:0000313" key="1">
    <source>
        <dbReference type="EMBL" id="MBB5109440.1"/>
    </source>
</evidence>
<dbReference type="Proteomes" id="UP000549009">
    <property type="component" value="Unassembled WGS sequence"/>
</dbReference>
<reference evidence="1 2" key="1">
    <citation type="submission" date="2020-08" db="EMBL/GenBank/DDBJ databases">
        <title>Genomic Encyclopedia of Type Strains, Phase III (KMG-III): the genomes of soil and plant-associated and newly described type strains.</title>
        <authorList>
            <person name="Whitman W."/>
        </authorList>
    </citation>
    <scope>NUCLEOTIDE SEQUENCE [LARGE SCALE GENOMIC DNA]</scope>
    <source>
        <strain evidence="1 2">CECT 3146</strain>
    </source>
</reference>
<organism evidence="1 2">
    <name type="scientific">Streptomyces spectabilis</name>
    <dbReference type="NCBI Taxonomy" id="68270"/>
    <lineage>
        <taxon>Bacteria</taxon>
        <taxon>Bacillati</taxon>
        <taxon>Actinomycetota</taxon>
        <taxon>Actinomycetes</taxon>
        <taxon>Kitasatosporales</taxon>
        <taxon>Streptomycetaceae</taxon>
        <taxon>Streptomyces</taxon>
    </lineage>
</organism>
<proteinExistence type="predicted"/>
<accession>A0A7W8B318</accession>
<sequence>MATDELLVHFPAAGGEVYLDDELDLIEAAPPDWQPPPVPPHNVTDD</sequence>
<dbReference type="AlphaFoldDB" id="A0A7W8B318"/>
<dbReference type="RefSeq" id="WP_184926398.1">
    <property type="nucleotide sequence ID" value="NZ_BMSQ01000033.1"/>
</dbReference>
<gene>
    <name evidence="1" type="ORF">FHS40_008568</name>
</gene>
<protein>
    <submittedName>
        <fullName evidence="1">Uncharacterized protein</fullName>
    </submittedName>
</protein>
<evidence type="ECO:0000313" key="2">
    <source>
        <dbReference type="Proteomes" id="UP000549009"/>
    </source>
</evidence>
<name>A0A7W8B318_STRST</name>
<dbReference type="EMBL" id="JACHJD010000028">
    <property type="protein sequence ID" value="MBB5109440.1"/>
    <property type="molecule type" value="Genomic_DNA"/>
</dbReference>
<keyword evidence="2" id="KW-1185">Reference proteome</keyword>